<evidence type="ECO:0000313" key="3">
    <source>
        <dbReference type="Proteomes" id="UP000536262"/>
    </source>
</evidence>
<evidence type="ECO:0000256" key="1">
    <source>
        <dbReference type="SAM" id="MobiDB-lite"/>
    </source>
</evidence>
<evidence type="ECO:0000313" key="2">
    <source>
        <dbReference type="EMBL" id="MBB6353463.1"/>
    </source>
</evidence>
<dbReference type="RefSeq" id="WP_184698514.1">
    <property type="nucleotide sequence ID" value="NZ_BAABEG010000001.1"/>
</dbReference>
<proteinExistence type="predicted"/>
<feature type="region of interest" description="Disordered" evidence="1">
    <location>
        <begin position="161"/>
        <end position="201"/>
    </location>
</feature>
<comment type="caution">
    <text evidence="2">The sequence shown here is derived from an EMBL/GenBank/DDBJ whole genome shotgun (WGS) entry which is preliminary data.</text>
</comment>
<accession>A0A7X0F5E5</accession>
<sequence length="213" mass="20695">MSGVVSSIGKAFTSVVSGVAKVGKAVLGVGASVFTGGAAAGAGGLGSIASGGGVLGNILSGASKIAGNLFGPPGMAQAAGGLFSSAGLAPAATATGLSPLGKAGGGLLDFLKSETGAGLISGIGGGLMEKAKLDAYSEEQEKDRGFLRAKEQRITDSYNVPDAAFAGNTTPPPAATAPQQPAAQAMPGAPKAASQRFRYDYDPQSKRIVRVAG</sequence>
<organism evidence="2 3">
    <name type="scientific">Aminobacter aganoensis</name>
    <dbReference type="NCBI Taxonomy" id="83264"/>
    <lineage>
        <taxon>Bacteria</taxon>
        <taxon>Pseudomonadati</taxon>
        <taxon>Pseudomonadota</taxon>
        <taxon>Alphaproteobacteria</taxon>
        <taxon>Hyphomicrobiales</taxon>
        <taxon>Phyllobacteriaceae</taxon>
        <taxon>Aminobacter</taxon>
    </lineage>
</organism>
<gene>
    <name evidence="2" type="ORF">GGR00_001231</name>
</gene>
<dbReference type="EMBL" id="JACHOU010000002">
    <property type="protein sequence ID" value="MBB6353463.1"/>
    <property type="molecule type" value="Genomic_DNA"/>
</dbReference>
<reference evidence="2 3" key="1">
    <citation type="submission" date="2020-08" db="EMBL/GenBank/DDBJ databases">
        <title>Genomic Encyclopedia of Type Strains, Phase IV (KMG-IV): sequencing the most valuable type-strain genomes for metagenomic binning, comparative biology and taxonomic classification.</title>
        <authorList>
            <person name="Goeker M."/>
        </authorList>
    </citation>
    <scope>NUCLEOTIDE SEQUENCE [LARGE SCALE GENOMIC DNA]</scope>
    <source>
        <strain evidence="2 3">DSM 7051</strain>
    </source>
</reference>
<dbReference type="Proteomes" id="UP000536262">
    <property type="component" value="Unassembled WGS sequence"/>
</dbReference>
<name>A0A7X0F5E5_9HYPH</name>
<feature type="compositionally biased region" description="Low complexity" evidence="1">
    <location>
        <begin position="176"/>
        <end position="193"/>
    </location>
</feature>
<keyword evidence="3" id="KW-1185">Reference proteome</keyword>
<dbReference type="AlphaFoldDB" id="A0A7X0F5E5"/>
<protein>
    <submittedName>
        <fullName evidence="2">Uncharacterized protein</fullName>
    </submittedName>
</protein>